<dbReference type="GO" id="GO:0000932">
    <property type="term" value="C:P-body"/>
    <property type="evidence" value="ECO:0007669"/>
    <property type="project" value="TreeGrafter"/>
</dbReference>
<dbReference type="PANTHER" id="PTHR16290">
    <property type="entry name" value="TRANSCRIPTION FACTOR SMIF DECAPPING ENZYME DCP1"/>
    <property type="match status" value="1"/>
</dbReference>
<organism evidence="13 14">
    <name type="scientific">Geotrypetes seraphini</name>
    <name type="common">Gaboon caecilian</name>
    <name type="synonym">Caecilia seraphini</name>
    <dbReference type="NCBI Taxonomy" id="260995"/>
    <lineage>
        <taxon>Eukaryota</taxon>
        <taxon>Metazoa</taxon>
        <taxon>Chordata</taxon>
        <taxon>Craniata</taxon>
        <taxon>Vertebrata</taxon>
        <taxon>Euteleostomi</taxon>
        <taxon>Amphibia</taxon>
        <taxon>Gymnophiona</taxon>
        <taxon>Geotrypetes</taxon>
    </lineage>
</organism>
<protein>
    <recommendedName>
        <fullName evidence="9">5'-(N(7)-methylguanosine 5'-triphospho)-[mRNA] hydrolase</fullName>
        <ecNumber evidence="9">3.6.1.62</ecNumber>
    </recommendedName>
</protein>
<sequence>MEWRSEAGMCMSLAALQRHDPYVSRIVDVTGQVALYSFSPKANSWEKTDIEGTLFVYTRSASPQHGFTIMNRLNMHNLVEAVNKDLEFQLHEPFLLYRNASLSIYSIWFYDKNDCHRIAKLMAKVVEQEAGRAQQISQYRKSPSITNGCSEERPIDILEMLSKAKDEYERSQFGDLSIVSSSVMQQNANCLKAESLEISESPSATLPVQDKAFQSGHKHLTIEELFGTSLPKEQPISAYLNSNTMENSQPDSSSRGNSLLGPFSFEQSAAVHQPVGKVEGSGVKSNVCCMTQHECITPVLVAPMPAIQPDVHYVSNCPVRLSPSLNLAITSSETVLPNLSTSTNNSLMQVMHPSVRQMSPLMNQSASELSPASQNQMAGKPQFMPTAVAPVLSGIPGSSLPSMDLLQKLRLTPQHDQVQHQSLGKAAIAPSFSSATGKLATPESFKETPMKASPSSLKITSLKSAQKCKEPEVFTQPKSLPKTVQVPPAQFLTTVTTVTPSVLLSPSVFQHSASKSTELENKASSSPAPVAGATESQTTLLPSAVLSRSQLQETLIHLLKNDSSFLTTLHDVYLQVLTKNVDKDQL</sequence>
<dbReference type="SUPFAM" id="SSF50729">
    <property type="entry name" value="PH domain-like"/>
    <property type="match status" value="1"/>
</dbReference>
<dbReference type="GO" id="GO:0008047">
    <property type="term" value="F:enzyme activator activity"/>
    <property type="evidence" value="ECO:0007669"/>
    <property type="project" value="InterPro"/>
</dbReference>
<dbReference type="InParanoid" id="A0A6P8Q3F7"/>
<dbReference type="GO" id="GO:0140933">
    <property type="term" value="F:5'-(N(7)-methylguanosine 5'-triphospho)-[mRNA] hydrolase activity"/>
    <property type="evidence" value="ECO:0007669"/>
    <property type="project" value="UniProtKB-EC"/>
</dbReference>
<dbReference type="GO" id="GO:0005634">
    <property type="term" value="C:nucleus"/>
    <property type="evidence" value="ECO:0007669"/>
    <property type="project" value="UniProtKB-SubCell"/>
</dbReference>
<feature type="region of interest" description="Disordered" evidence="11">
    <location>
        <begin position="437"/>
        <end position="457"/>
    </location>
</feature>
<dbReference type="GO" id="GO:0031087">
    <property type="term" value="P:deadenylation-independent decapping of nuclear-transcribed mRNA"/>
    <property type="evidence" value="ECO:0007669"/>
    <property type="project" value="TreeGrafter"/>
</dbReference>
<dbReference type="CTD" id="55802"/>
<comment type="subcellular location">
    <subcellularLocation>
        <location evidence="2">Cytoplasm</location>
    </subcellularLocation>
    <subcellularLocation>
        <location evidence="1">Nucleus</location>
    </subcellularLocation>
</comment>
<dbReference type="Gene3D" id="2.30.29.30">
    <property type="entry name" value="Pleckstrin-homology domain (PH domain)/Phosphotyrosine-binding domain (PTB)"/>
    <property type="match status" value="1"/>
</dbReference>
<evidence type="ECO:0000256" key="4">
    <source>
        <dbReference type="ARBA" id="ARBA00022490"/>
    </source>
</evidence>
<gene>
    <name evidence="14" type="primary">DCP1A</name>
</gene>
<dbReference type="GeneID" id="117351072"/>
<dbReference type="GO" id="GO:0000184">
    <property type="term" value="P:nuclear-transcribed mRNA catabolic process, nonsense-mediated decay"/>
    <property type="evidence" value="ECO:0007669"/>
    <property type="project" value="UniProtKB-KW"/>
</dbReference>
<comment type="catalytic activity">
    <reaction evidence="10">
        <text>a 5'-end (N(7)-methyl 5'-triphosphoguanosine)-ribonucleoside in mRNA + H2O = N(7)-methyl-GDP + a 5'-end phospho-ribonucleoside in mRNA + 2 H(+)</text>
        <dbReference type="Rhea" id="RHEA:67484"/>
        <dbReference type="Rhea" id="RHEA-COMP:15692"/>
        <dbReference type="Rhea" id="RHEA-COMP:17167"/>
        <dbReference type="ChEBI" id="CHEBI:15377"/>
        <dbReference type="ChEBI" id="CHEBI:15378"/>
        <dbReference type="ChEBI" id="CHEBI:63714"/>
        <dbReference type="ChEBI" id="CHEBI:138282"/>
        <dbReference type="ChEBI" id="CHEBI:156461"/>
        <dbReference type="EC" id="3.6.1.62"/>
    </reaction>
    <physiologicalReaction direction="left-to-right" evidence="10">
        <dbReference type="Rhea" id="RHEA:67485"/>
    </physiologicalReaction>
</comment>
<dbReference type="InterPro" id="IPR011993">
    <property type="entry name" value="PH-like_dom_sf"/>
</dbReference>
<evidence type="ECO:0000256" key="11">
    <source>
        <dbReference type="SAM" id="MobiDB-lite"/>
    </source>
</evidence>
<dbReference type="Pfam" id="PF16741">
    <property type="entry name" value="mRNA_decap_C"/>
    <property type="match status" value="1"/>
</dbReference>
<keyword evidence="4" id="KW-0963">Cytoplasm</keyword>
<dbReference type="InterPro" id="IPR031953">
    <property type="entry name" value="mRNA_decap_C"/>
</dbReference>
<evidence type="ECO:0000256" key="2">
    <source>
        <dbReference type="ARBA" id="ARBA00004496"/>
    </source>
</evidence>
<dbReference type="FunFam" id="2.30.29.30:FF:000097">
    <property type="entry name" value="Putative mRNA-decapping enzyme 1A"/>
    <property type="match status" value="1"/>
</dbReference>
<evidence type="ECO:0000256" key="1">
    <source>
        <dbReference type="ARBA" id="ARBA00004123"/>
    </source>
</evidence>
<name>A0A6P8Q3F7_GEOSA</name>
<evidence type="ECO:0000256" key="10">
    <source>
        <dbReference type="ARBA" id="ARBA00047661"/>
    </source>
</evidence>
<dbReference type="AlphaFoldDB" id="A0A6P8Q3F7"/>
<dbReference type="InterPro" id="IPR010334">
    <property type="entry name" value="Dcp1"/>
</dbReference>
<evidence type="ECO:0000256" key="7">
    <source>
        <dbReference type="ARBA" id="ARBA00023161"/>
    </source>
</evidence>
<evidence type="ECO:0000256" key="5">
    <source>
        <dbReference type="ARBA" id="ARBA00022553"/>
    </source>
</evidence>
<dbReference type="Pfam" id="PF06058">
    <property type="entry name" value="DCP1"/>
    <property type="match status" value="1"/>
</dbReference>
<evidence type="ECO:0000256" key="9">
    <source>
        <dbReference type="ARBA" id="ARBA00026102"/>
    </source>
</evidence>
<dbReference type="GO" id="GO:0000290">
    <property type="term" value="P:deadenylation-dependent decapping of nuclear-transcribed mRNA"/>
    <property type="evidence" value="ECO:0007669"/>
    <property type="project" value="InterPro"/>
</dbReference>
<keyword evidence="5" id="KW-0597">Phosphoprotein</keyword>
<keyword evidence="13" id="KW-1185">Reference proteome</keyword>
<comment type="similarity">
    <text evidence="3">Belongs to the DCP1 family.</text>
</comment>
<evidence type="ECO:0000256" key="6">
    <source>
        <dbReference type="ARBA" id="ARBA00022801"/>
    </source>
</evidence>
<dbReference type="Proteomes" id="UP000515159">
    <property type="component" value="Chromosome 17"/>
</dbReference>
<keyword evidence="7" id="KW-0866">Nonsense-mediated mRNA decay</keyword>
<dbReference type="FunCoup" id="A0A6P8Q3F7">
    <property type="interactions" value="2617"/>
</dbReference>
<dbReference type="PANTHER" id="PTHR16290:SF4">
    <property type="entry name" value="MRNA-DECAPPING ENZYME 1A"/>
    <property type="match status" value="1"/>
</dbReference>
<evidence type="ECO:0000256" key="8">
    <source>
        <dbReference type="ARBA" id="ARBA00023242"/>
    </source>
</evidence>
<accession>A0A6P8Q3F7</accession>
<evidence type="ECO:0000313" key="14">
    <source>
        <dbReference type="RefSeq" id="XP_033781673.1"/>
    </source>
</evidence>
<reference evidence="14" key="1">
    <citation type="submission" date="2025-08" db="UniProtKB">
        <authorList>
            <consortium name="RefSeq"/>
        </authorList>
    </citation>
    <scope>IDENTIFICATION</scope>
</reference>
<dbReference type="CDD" id="cd09804">
    <property type="entry name" value="Dcp1"/>
    <property type="match status" value="1"/>
</dbReference>
<evidence type="ECO:0000259" key="12">
    <source>
        <dbReference type="Pfam" id="PF16741"/>
    </source>
</evidence>
<keyword evidence="8" id="KW-0539">Nucleus</keyword>
<dbReference type="OrthoDB" id="440673at2759"/>
<keyword evidence="6" id="KW-0378">Hydrolase</keyword>
<evidence type="ECO:0000256" key="3">
    <source>
        <dbReference type="ARBA" id="ARBA00008778"/>
    </source>
</evidence>
<dbReference type="EC" id="3.6.1.62" evidence="9"/>
<dbReference type="RefSeq" id="XP_033781673.1">
    <property type="nucleotide sequence ID" value="XM_033925782.1"/>
</dbReference>
<dbReference type="KEGG" id="gsh:117351072"/>
<dbReference type="GO" id="GO:0003729">
    <property type="term" value="F:mRNA binding"/>
    <property type="evidence" value="ECO:0007669"/>
    <property type="project" value="TreeGrafter"/>
</dbReference>
<feature type="region of interest" description="Disordered" evidence="11">
    <location>
        <begin position="515"/>
        <end position="536"/>
    </location>
</feature>
<dbReference type="Gene3D" id="6.10.140.2030">
    <property type="match status" value="1"/>
</dbReference>
<feature type="compositionally biased region" description="Polar residues" evidence="11">
    <location>
        <begin position="515"/>
        <end position="527"/>
    </location>
</feature>
<feature type="domain" description="mRNA-decapping enzyme C-terminal" evidence="12">
    <location>
        <begin position="544"/>
        <end position="584"/>
    </location>
</feature>
<proteinExistence type="inferred from homology"/>
<evidence type="ECO:0000313" key="13">
    <source>
        <dbReference type="Proteomes" id="UP000515159"/>
    </source>
</evidence>